<evidence type="ECO:0000256" key="3">
    <source>
        <dbReference type="ARBA" id="ARBA00022692"/>
    </source>
</evidence>
<dbReference type="Proteomes" id="UP001180020">
    <property type="component" value="Unassembled WGS sequence"/>
</dbReference>
<dbReference type="PROSITE" id="PS00976">
    <property type="entry name" value="NMT_2"/>
    <property type="match status" value="1"/>
</dbReference>
<dbReference type="Pfam" id="PF02799">
    <property type="entry name" value="NMT_C"/>
    <property type="match status" value="2"/>
</dbReference>
<dbReference type="InterPro" id="IPR006593">
    <property type="entry name" value="Cyt_b561/ferric_Rdtase_TM"/>
</dbReference>
<dbReference type="SMART" id="SM00665">
    <property type="entry name" value="B561"/>
    <property type="match status" value="1"/>
</dbReference>
<evidence type="ECO:0000256" key="4">
    <source>
        <dbReference type="ARBA" id="ARBA00022982"/>
    </source>
</evidence>
<evidence type="ECO:0000256" key="5">
    <source>
        <dbReference type="ARBA" id="ARBA00022989"/>
    </source>
</evidence>
<evidence type="ECO:0000256" key="2">
    <source>
        <dbReference type="ARBA" id="ARBA00022448"/>
    </source>
</evidence>
<proteinExistence type="inferred from homology"/>
<dbReference type="CDD" id="cd08760">
    <property type="entry name" value="Cyt_b561_FRRS1_like"/>
    <property type="match status" value="1"/>
</dbReference>
<evidence type="ECO:0000313" key="11">
    <source>
        <dbReference type="EMBL" id="KAK1318368.1"/>
    </source>
</evidence>
<evidence type="ECO:0000259" key="10">
    <source>
        <dbReference type="PROSITE" id="PS50939"/>
    </source>
</evidence>
<comment type="function">
    <text evidence="7">Adds a myristoyl group to the N-terminal glycine residue of certain cellular proteins.</text>
</comment>
<comment type="catalytic activity">
    <reaction evidence="7">
        <text>N-terminal glycyl-[protein] + tetradecanoyl-CoA = N-tetradecanoylglycyl-[protein] + CoA + H(+)</text>
        <dbReference type="Rhea" id="RHEA:15521"/>
        <dbReference type="Rhea" id="RHEA-COMP:12666"/>
        <dbReference type="Rhea" id="RHEA-COMP:12667"/>
        <dbReference type="ChEBI" id="CHEBI:15378"/>
        <dbReference type="ChEBI" id="CHEBI:57287"/>
        <dbReference type="ChEBI" id="CHEBI:57385"/>
        <dbReference type="ChEBI" id="CHEBI:64723"/>
        <dbReference type="ChEBI" id="CHEBI:133050"/>
        <dbReference type="EC" id="2.3.1.97"/>
    </reaction>
</comment>
<keyword evidence="12" id="KW-1185">Reference proteome</keyword>
<dbReference type="GO" id="GO:0005737">
    <property type="term" value="C:cytoplasm"/>
    <property type="evidence" value="ECO:0007669"/>
    <property type="project" value="TreeGrafter"/>
</dbReference>
<reference evidence="11" key="1">
    <citation type="journal article" date="2023" name="Nat. Commun.">
        <title>Diploid and tetraploid genomes of Acorus and the evolution of monocots.</title>
        <authorList>
            <person name="Ma L."/>
            <person name="Liu K.W."/>
            <person name="Li Z."/>
            <person name="Hsiao Y.Y."/>
            <person name="Qi Y."/>
            <person name="Fu T."/>
            <person name="Tang G.D."/>
            <person name="Zhang D."/>
            <person name="Sun W.H."/>
            <person name="Liu D.K."/>
            <person name="Li Y."/>
            <person name="Chen G.Z."/>
            <person name="Liu X.D."/>
            <person name="Liao X.Y."/>
            <person name="Jiang Y.T."/>
            <person name="Yu X."/>
            <person name="Hao Y."/>
            <person name="Huang J."/>
            <person name="Zhao X.W."/>
            <person name="Ke S."/>
            <person name="Chen Y.Y."/>
            <person name="Wu W.L."/>
            <person name="Hsu J.L."/>
            <person name="Lin Y.F."/>
            <person name="Huang M.D."/>
            <person name="Li C.Y."/>
            <person name="Huang L."/>
            <person name="Wang Z.W."/>
            <person name="Zhao X."/>
            <person name="Zhong W.Y."/>
            <person name="Peng D.H."/>
            <person name="Ahmad S."/>
            <person name="Lan S."/>
            <person name="Zhang J.S."/>
            <person name="Tsai W.C."/>
            <person name="Van de Peer Y."/>
            <person name="Liu Z.J."/>
        </authorList>
    </citation>
    <scope>NUCLEOTIDE SEQUENCE</scope>
    <source>
        <strain evidence="11">CP</strain>
    </source>
</reference>
<dbReference type="InterPro" id="IPR022678">
    <property type="entry name" value="NMT_CS"/>
</dbReference>
<keyword evidence="7" id="KW-0808">Transferase</keyword>
<dbReference type="Gene3D" id="3.40.630.30">
    <property type="match status" value="1"/>
</dbReference>
<dbReference type="AlphaFoldDB" id="A0AAV9F1X8"/>
<gene>
    <name evidence="11" type="primary">NMT1</name>
    <name evidence="11" type="ORF">QJS10_CPB04g00328</name>
</gene>
<comment type="subcellular location">
    <subcellularLocation>
        <location evidence="1">Membrane</location>
    </subcellularLocation>
</comment>
<dbReference type="PROSITE" id="PS50939">
    <property type="entry name" value="CYTOCHROME_B561"/>
    <property type="match status" value="1"/>
</dbReference>
<keyword evidence="4" id="KW-0249">Electron transport</keyword>
<evidence type="ECO:0000256" key="1">
    <source>
        <dbReference type="ARBA" id="ARBA00004370"/>
    </source>
</evidence>
<feature type="transmembrane region" description="Helical" evidence="9">
    <location>
        <begin position="31"/>
        <end position="51"/>
    </location>
</feature>
<dbReference type="GO" id="GO:0004379">
    <property type="term" value="F:glycylpeptide N-tetradecanoyltransferase activity"/>
    <property type="evidence" value="ECO:0007669"/>
    <property type="project" value="UniProtKB-EC"/>
</dbReference>
<dbReference type="EC" id="2.3.1.97" evidence="7"/>
<reference evidence="11" key="2">
    <citation type="submission" date="2023-06" db="EMBL/GenBank/DDBJ databases">
        <authorList>
            <person name="Ma L."/>
            <person name="Liu K.-W."/>
            <person name="Li Z."/>
            <person name="Hsiao Y.-Y."/>
            <person name="Qi Y."/>
            <person name="Fu T."/>
            <person name="Tang G."/>
            <person name="Zhang D."/>
            <person name="Sun W.-H."/>
            <person name="Liu D.-K."/>
            <person name="Li Y."/>
            <person name="Chen G.-Z."/>
            <person name="Liu X.-D."/>
            <person name="Liao X.-Y."/>
            <person name="Jiang Y.-T."/>
            <person name="Yu X."/>
            <person name="Hao Y."/>
            <person name="Huang J."/>
            <person name="Zhao X.-W."/>
            <person name="Ke S."/>
            <person name="Chen Y.-Y."/>
            <person name="Wu W.-L."/>
            <person name="Hsu J.-L."/>
            <person name="Lin Y.-F."/>
            <person name="Huang M.-D."/>
            <person name="Li C.-Y."/>
            <person name="Huang L."/>
            <person name="Wang Z.-W."/>
            <person name="Zhao X."/>
            <person name="Zhong W.-Y."/>
            <person name="Peng D.-H."/>
            <person name="Ahmad S."/>
            <person name="Lan S."/>
            <person name="Zhang J.-S."/>
            <person name="Tsai W.-C."/>
            <person name="Van De Peer Y."/>
            <person name="Liu Z.-J."/>
        </authorList>
    </citation>
    <scope>NUCLEOTIDE SEQUENCE</scope>
    <source>
        <strain evidence="11">CP</strain>
        <tissue evidence="11">Leaves</tissue>
    </source>
</reference>
<evidence type="ECO:0000256" key="8">
    <source>
        <dbReference type="RuleBase" id="RU004178"/>
    </source>
</evidence>
<protein>
    <recommendedName>
        <fullName evidence="7">Glycylpeptide N-tetradecanoyltransferase</fullName>
        <ecNumber evidence="7">2.3.1.97</ecNumber>
    </recommendedName>
</protein>
<dbReference type="Gene3D" id="3.40.630.170">
    <property type="match status" value="1"/>
</dbReference>
<feature type="transmembrane region" description="Helical" evidence="9">
    <location>
        <begin position="99"/>
        <end position="117"/>
    </location>
</feature>
<dbReference type="PANTHER" id="PTHR11377">
    <property type="entry name" value="N-MYRISTOYL TRANSFERASE"/>
    <property type="match status" value="1"/>
</dbReference>
<comment type="caution">
    <text evidence="11">The sequence shown here is derived from an EMBL/GenBank/DDBJ whole genome shotgun (WGS) entry which is preliminary data.</text>
</comment>
<feature type="transmembrane region" description="Helical" evidence="9">
    <location>
        <begin position="161"/>
        <end position="182"/>
    </location>
</feature>
<dbReference type="PANTHER" id="PTHR11377:SF17">
    <property type="entry name" value="GLYCYLPEPTIDE N-TETRADECANOYLTRANSFERASE 1-RELATED"/>
    <property type="match status" value="1"/>
</dbReference>
<keyword evidence="3 9" id="KW-0812">Transmembrane</keyword>
<dbReference type="Gene3D" id="1.20.120.1770">
    <property type="match status" value="1"/>
</dbReference>
<dbReference type="SUPFAM" id="SSF55729">
    <property type="entry name" value="Acyl-CoA N-acyltransferases (Nat)"/>
    <property type="match status" value="1"/>
</dbReference>
<dbReference type="EMBL" id="JAUJYO010000004">
    <property type="protein sequence ID" value="KAK1318368.1"/>
    <property type="molecule type" value="Genomic_DNA"/>
</dbReference>
<feature type="domain" description="Cytochrome b561" evidence="10">
    <location>
        <begin position="1"/>
        <end position="188"/>
    </location>
</feature>
<name>A0AAV9F1X8_ACOCL</name>
<dbReference type="InterPro" id="IPR016181">
    <property type="entry name" value="Acyl_CoA_acyltransferase"/>
</dbReference>
<keyword evidence="7" id="KW-0012">Acyltransferase</keyword>
<accession>A0AAV9F1X8</accession>
<dbReference type="InterPro" id="IPR000903">
    <property type="entry name" value="NMT"/>
</dbReference>
<evidence type="ECO:0000313" key="12">
    <source>
        <dbReference type="Proteomes" id="UP001180020"/>
    </source>
</evidence>
<keyword evidence="2" id="KW-0813">Transport</keyword>
<sequence length="363" mass="40731">MAKGTVDLLTGVASGSDGGGGRIRKKNVHGLLNAVSGGILLPFGAIVARGMKMFDLTNPAWFYLHDSSEIIGHVVGVAGGATNFRIRSKSKGVVNTLKSVETVVFSLHIIQVLALFLKPREEHRYRRYWELCYQAIRYAAIIPRVVDVFKGLAILKPYQRWWTGCVVVVSVLFVTLVALEAINLVMKLGRKKSTNATEPYDGASNDHELGLQPSDNDGSIKELARKVQETLSLKKKHRFWETQPVGHRSLNPNKLTDVGFFRLGPRMTMSRTIKLYKLPESTVTPGFRKMELREELLEPLMNDALIVAKQKDFDVFNALDITHNESFLKELKFGPGDGLLHYYLYNYRMNRALKSSELGLVLL</sequence>
<evidence type="ECO:0000256" key="9">
    <source>
        <dbReference type="SAM" id="Phobius"/>
    </source>
</evidence>
<evidence type="ECO:0000256" key="7">
    <source>
        <dbReference type="RuleBase" id="RU000586"/>
    </source>
</evidence>
<evidence type="ECO:0000256" key="6">
    <source>
        <dbReference type="ARBA" id="ARBA00023136"/>
    </source>
</evidence>
<keyword evidence="5 9" id="KW-1133">Transmembrane helix</keyword>
<dbReference type="InterPro" id="IPR022677">
    <property type="entry name" value="NMT_C"/>
</dbReference>
<organism evidence="11 12">
    <name type="scientific">Acorus calamus</name>
    <name type="common">Sweet flag</name>
    <dbReference type="NCBI Taxonomy" id="4465"/>
    <lineage>
        <taxon>Eukaryota</taxon>
        <taxon>Viridiplantae</taxon>
        <taxon>Streptophyta</taxon>
        <taxon>Embryophyta</taxon>
        <taxon>Tracheophyta</taxon>
        <taxon>Spermatophyta</taxon>
        <taxon>Magnoliopsida</taxon>
        <taxon>Liliopsida</taxon>
        <taxon>Acoraceae</taxon>
        <taxon>Acorus</taxon>
    </lineage>
</organism>
<keyword evidence="6 9" id="KW-0472">Membrane</keyword>
<comment type="similarity">
    <text evidence="8">Belongs to the NMT family.</text>
</comment>
<dbReference type="GO" id="GO:0016020">
    <property type="term" value="C:membrane"/>
    <property type="evidence" value="ECO:0007669"/>
    <property type="project" value="UniProtKB-SubCell"/>
</dbReference>